<dbReference type="RefSeq" id="WP_072758638.1">
    <property type="nucleotide sequence ID" value="NZ_FRDJ01000003.1"/>
</dbReference>
<dbReference type="EMBL" id="FRDJ01000003">
    <property type="protein sequence ID" value="SHN56916.1"/>
    <property type="molecule type" value="Genomic_DNA"/>
</dbReference>
<sequence length="165" mass="17857">MGELPNDIRAILEALARKEITVEDAEQLILAIKQSKESDRRKKSKSFIGKEFVLNTGEEYVGNIEIVNGRAVINGKLVGSLQVVFGEVVFSGEVTKNVELVGTNVTWNGGRIGGNLQMVGCNYKGVKPVVEGNVSEVNNFFVSGIIGLVKNVVVRPLLSGIKIED</sequence>
<dbReference type="Proteomes" id="UP000184207">
    <property type="component" value="Unassembled WGS sequence"/>
</dbReference>
<evidence type="ECO:0008006" key="3">
    <source>
        <dbReference type="Google" id="ProtNLM"/>
    </source>
</evidence>
<name>A0A1M7SEJ7_FERGO</name>
<gene>
    <name evidence="1" type="ORF">SAMN02745226_00831</name>
</gene>
<organism evidence="1 2">
    <name type="scientific">Fervidobacterium gondwanense DSM 13020</name>
    <dbReference type="NCBI Taxonomy" id="1121883"/>
    <lineage>
        <taxon>Bacteria</taxon>
        <taxon>Thermotogati</taxon>
        <taxon>Thermotogota</taxon>
        <taxon>Thermotogae</taxon>
        <taxon>Thermotogales</taxon>
        <taxon>Fervidobacteriaceae</taxon>
        <taxon>Fervidobacterium</taxon>
    </lineage>
</organism>
<proteinExistence type="predicted"/>
<accession>A0A1M7SEJ7</accession>
<dbReference type="STRING" id="1121883.SAMN02745226_00831"/>
<dbReference type="AlphaFoldDB" id="A0A1M7SEJ7"/>
<evidence type="ECO:0000313" key="2">
    <source>
        <dbReference type="Proteomes" id="UP000184207"/>
    </source>
</evidence>
<evidence type="ECO:0000313" key="1">
    <source>
        <dbReference type="EMBL" id="SHN56916.1"/>
    </source>
</evidence>
<protein>
    <recommendedName>
        <fullName evidence="3">Protein CcmA, bactofilin family</fullName>
    </recommendedName>
</protein>
<keyword evidence="2" id="KW-1185">Reference proteome</keyword>
<dbReference type="OrthoDB" id="37567at2"/>
<reference evidence="2" key="1">
    <citation type="submission" date="2016-12" db="EMBL/GenBank/DDBJ databases">
        <authorList>
            <person name="Varghese N."/>
            <person name="Submissions S."/>
        </authorList>
    </citation>
    <scope>NUCLEOTIDE SEQUENCE [LARGE SCALE GENOMIC DNA]</scope>
    <source>
        <strain evidence="2">DSM 13020</strain>
    </source>
</reference>